<dbReference type="AlphaFoldDB" id="R6U286"/>
<dbReference type="STRING" id="1263015.BN580_01442"/>
<sequence>MADSKLSEMISSSLESIRTIADSGTVVGDPITTNNGTGQRTPS</sequence>
<gene>
    <name evidence="1" type="ORF">BN580_01442</name>
</gene>
<protein>
    <submittedName>
        <fullName evidence="1">Uncharacterized protein</fullName>
    </submittedName>
</protein>
<accession>R6U286</accession>
<organism evidence="1 2">
    <name type="scientific">Candidatus Colimorpha enterica</name>
    <dbReference type="NCBI Taxonomy" id="3083063"/>
    <lineage>
        <taxon>Bacteria</taxon>
        <taxon>Pseudomonadati</taxon>
        <taxon>Bacteroidota</taxon>
        <taxon>Bacteroidia</taxon>
        <taxon>Bacteroidales</taxon>
        <taxon>Candidatus Colimorpha</taxon>
    </lineage>
</organism>
<comment type="caution">
    <text evidence="1">The sequence shown here is derived from an EMBL/GenBank/DDBJ whole genome shotgun (WGS) entry which is preliminary data.</text>
</comment>
<proteinExistence type="predicted"/>
<dbReference type="Proteomes" id="UP000017938">
    <property type="component" value="Unassembled WGS sequence"/>
</dbReference>
<evidence type="ECO:0000313" key="1">
    <source>
        <dbReference type="EMBL" id="CDC74211.1"/>
    </source>
</evidence>
<evidence type="ECO:0000313" key="2">
    <source>
        <dbReference type="Proteomes" id="UP000017938"/>
    </source>
</evidence>
<dbReference type="EMBL" id="CBFW010000203">
    <property type="protein sequence ID" value="CDC74211.1"/>
    <property type="molecule type" value="Genomic_DNA"/>
</dbReference>
<reference evidence="1" key="1">
    <citation type="submission" date="2012-11" db="EMBL/GenBank/DDBJ databases">
        <title>Dependencies among metagenomic species, viruses, plasmids and units of genetic variation.</title>
        <authorList>
            <person name="Nielsen H.B."/>
            <person name="Almeida M."/>
            <person name="Juncker A.S."/>
            <person name="Rasmussen S."/>
            <person name="Li J."/>
            <person name="Sunagawa S."/>
            <person name="Plichta D."/>
            <person name="Gautier L."/>
            <person name="Le Chatelier E."/>
            <person name="Peletier E."/>
            <person name="Bonde I."/>
            <person name="Nielsen T."/>
            <person name="Manichanh C."/>
            <person name="Arumugam M."/>
            <person name="Batto J."/>
            <person name="Santos M.B.Q.D."/>
            <person name="Blom N."/>
            <person name="Borruel N."/>
            <person name="Burgdorf K.S."/>
            <person name="Boumezbeur F."/>
            <person name="Casellas F."/>
            <person name="Dore J."/>
            <person name="Guarner F."/>
            <person name="Hansen T."/>
            <person name="Hildebrand F."/>
            <person name="Kaas R.S."/>
            <person name="Kennedy S."/>
            <person name="Kristiansen K."/>
            <person name="Kultima J.R."/>
            <person name="Leonard P."/>
            <person name="Levenez F."/>
            <person name="Lund O."/>
            <person name="Moumen B."/>
            <person name="Le Paslier D."/>
            <person name="Pons N."/>
            <person name="Pedersen O."/>
            <person name="Prifti E."/>
            <person name="Qin J."/>
            <person name="Raes J."/>
            <person name="Tap J."/>
            <person name="Tims S."/>
            <person name="Ussery D.W."/>
            <person name="Yamada T."/>
            <person name="MetaHit consortium"/>
            <person name="Renault P."/>
            <person name="Sicheritz-Ponten T."/>
            <person name="Bork P."/>
            <person name="Wang J."/>
            <person name="Brunak S."/>
            <person name="Ehrlich S.D."/>
        </authorList>
    </citation>
    <scope>NUCLEOTIDE SEQUENCE [LARGE SCALE GENOMIC DNA]</scope>
</reference>
<name>R6U286_9BACT</name>